<dbReference type="InterPro" id="IPR003660">
    <property type="entry name" value="HAMP_dom"/>
</dbReference>
<dbReference type="CDD" id="cd00075">
    <property type="entry name" value="HATPase"/>
    <property type="match status" value="1"/>
</dbReference>
<feature type="transmembrane region" description="Helical" evidence="11">
    <location>
        <begin position="154"/>
        <end position="177"/>
    </location>
</feature>
<dbReference type="InterPro" id="IPR036097">
    <property type="entry name" value="HisK_dim/P_sf"/>
</dbReference>
<dbReference type="CDD" id="cd00082">
    <property type="entry name" value="HisKA"/>
    <property type="match status" value="1"/>
</dbReference>
<keyword evidence="6 11" id="KW-0812">Transmembrane</keyword>
<dbReference type="SUPFAM" id="SSF47384">
    <property type="entry name" value="Homodimeric domain of signal transducing histidine kinase"/>
    <property type="match status" value="1"/>
</dbReference>
<dbReference type="SMART" id="SM00388">
    <property type="entry name" value="HisKA"/>
    <property type="match status" value="1"/>
</dbReference>
<keyword evidence="7 14" id="KW-0418">Kinase</keyword>
<dbReference type="PANTHER" id="PTHR45436">
    <property type="entry name" value="SENSOR HISTIDINE KINASE YKOH"/>
    <property type="match status" value="1"/>
</dbReference>
<evidence type="ECO:0000256" key="9">
    <source>
        <dbReference type="ARBA" id="ARBA00023012"/>
    </source>
</evidence>
<dbReference type="PROSITE" id="PS50885">
    <property type="entry name" value="HAMP"/>
    <property type="match status" value="1"/>
</dbReference>
<evidence type="ECO:0000313" key="15">
    <source>
        <dbReference type="Proteomes" id="UP000198362"/>
    </source>
</evidence>
<name>A0A239PF89_9ACTN</name>
<dbReference type="EC" id="2.7.13.3" evidence="3"/>
<feature type="transmembrane region" description="Helical" evidence="11">
    <location>
        <begin position="6"/>
        <end position="31"/>
    </location>
</feature>
<feature type="domain" description="Histidine kinase" evidence="12">
    <location>
        <begin position="238"/>
        <end position="442"/>
    </location>
</feature>
<evidence type="ECO:0000259" key="12">
    <source>
        <dbReference type="PROSITE" id="PS50109"/>
    </source>
</evidence>
<dbReference type="Pfam" id="PF00512">
    <property type="entry name" value="HisKA"/>
    <property type="match status" value="1"/>
</dbReference>
<accession>A0A239PF89</accession>
<dbReference type="Gene3D" id="6.10.340.10">
    <property type="match status" value="1"/>
</dbReference>
<dbReference type="GO" id="GO:0005886">
    <property type="term" value="C:plasma membrane"/>
    <property type="evidence" value="ECO:0007669"/>
    <property type="project" value="UniProtKB-SubCell"/>
</dbReference>
<keyword evidence="10 11" id="KW-0472">Membrane</keyword>
<evidence type="ECO:0000256" key="6">
    <source>
        <dbReference type="ARBA" id="ARBA00022692"/>
    </source>
</evidence>
<keyword evidence="8 11" id="KW-1133">Transmembrane helix</keyword>
<evidence type="ECO:0000256" key="10">
    <source>
        <dbReference type="ARBA" id="ARBA00023136"/>
    </source>
</evidence>
<keyword evidence="4" id="KW-0597">Phosphoprotein</keyword>
<dbReference type="Proteomes" id="UP000198362">
    <property type="component" value="Unassembled WGS sequence"/>
</dbReference>
<dbReference type="Gene3D" id="3.30.565.10">
    <property type="entry name" value="Histidine kinase-like ATPase, C-terminal domain"/>
    <property type="match status" value="1"/>
</dbReference>
<keyword evidence="5" id="KW-0808">Transferase</keyword>
<organism evidence="14 15">
    <name type="scientific">Asanoa hainanensis</name>
    <dbReference type="NCBI Taxonomy" id="560556"/>
    <lineage>
        <taxon>Bacteria</taxon>
        <taxon>Bacillati</taxon>
        <taxon>Actinomycetota</taxon>
        <taxon>Actinomycetes</taxon>
        <taxon>Micromonosporales</taxon>
        <taxon>Micromonosporaceae</taxon>
        <taxon>Asanoa</taxon>
    </lineage>
</organism>
<dbReference type="SMART" id="SM00304">
    <property type="entry name" value="HAMP"/>
    <property type="match status" value="1"/>
</dbReference>
<keyword evidence="9" id="KW-0902">Two-component regulatory system</keyword>
<dbReference type="Pfam" id="PF00672">
    <property type="entry name" value="HAMP"/>
    <property type="match status" value="1"/>
</dbReference>
<dbReference type="PROSITE" id="PS50109">
    <property type="entry name" value="HIS_KIN"/>
    <property type="match status" value="1"/>
</dbReference>
<evidence type="ECO:0000256" key="3">
    <source>
        <dbReference type="ARBA" id="ARBA00012438"/>
    </source>
</evidence>
<dbReference type="InterPro" id="IPR005467">
    <property type="entry name" value="His_kinase_dom"/>
</dbReference>
<dbReference type="GO" id="GO:0000155">
    <property type="term" value="F:phosphorelay sensor kinase activity"/>
    <property type="evidence" value="ECO:0007669"/>
    <property type="project" value="InterPro"/>
</dbReference>
<reference evidence="14 15" key="1">
    <citation type="submission" date="2017-06" db="EMBL/GenBank/DDBJ databases">
        <authorList>
            <person name="Kim H.J."/>
            <person name="Triplett B.A."/>
        </authorList>
    </citation>
    <scope>NUCLEOTIDE SEQUENCE [LARGE SCALE GENOMIC DNA]</scope>
    <source>
        <strain evidence="14 15">CGMCC 4.5593</strain>
    </source>
</reference>
<dbReference type="Pfam" id="PF02518">
    <property type="entry name" value="HATPase_c"/>
    <property type="match status" value="1"/>
</dbReference>
<dbReference type="SMART" id="SM00387">
    <property type="entry name" value="HATPase_c"/>
    <property type="match status" value="1"/>
</dbReference>
<evidence type="ECO:0000256" key="8">
    <source>
        <dbReference type="ARBA" id="ARBA00022989"/>
    </source>
</evidence>
<dbReference type="SUPFAM" id="SSF55874">
    <property type="entry name" value="ATPase domain of HSP90 chaperone/DNA topoisomerase II/histidine kinase"/>
    <property type="match status" value="1"/>
</dbReference>
<dbReference type="InterPro" id="IPR003661">
    <property type="entry name" value="HisK_dim/P_dom"/>
</dbReference>
<feature type="domain" description="HAMP" evidence="13">
    <location>
        <begin position="178"/>
        <end position="230"/>
    </location>
</feature>
<evidence type="ECO:0000313" key="14">
    <source>
        <dbReference type="EMBL" id="SNT65535.1"/>
    </source>
</evidence>
<dbReference type="InterPro" id="IPR050428">
    <property type="entry name" value="TCS_sensor_his_kinase"/>
</dbReference>
<dbReference type="EMBL" id="FZPH01000023">
    <property type="protein sequence ID" value="SNT65535.1"/>
    <property type="molecule type" value="Genomic_DNA"/>
</dbReference>
<sequence>MNLHRQVALMFAGVALAVTAVLGVSTALLLYPVMVEQRERTTERQAAIHARIIEQVVLAAPDQLADTLRGLDRPIASYSLVYVDGRWYTSNVTADPLDLPAGVRASAVAGRQLVVRVSLPTGPSLVNVRPLPAAGAGYVEVFGLSDITQTTRTLILVLVAAGTVTTGLGIALGRWAATAALRPVTALTRAAAAVASGDLDTRVSPGRAADLRMIADAFNRTVAALRRRVERDARFAANVSHELRTPLMTIVNAVEILDARRATLTPADREVVGLLRAEVRRFQRTVTDLLEISTAPDRAFVFEPLSLAEVVQVADTVAGRPVVGTTGTGDGAIVTGDRTRLERVVVNLVDNAQRHGGGVVAVTVEPGRDTVRIVVDDAGPGVPANLREQIFERFGRASGGSAGTGLGLALVAEEVRRHAGRVWVEDRPKGGARFVVELPTDPGAAHALPQA</sequence>
<evidence type="ECO:0000259" key="13">
    <source>
        <dbReference type="PROSITE" id="PS50885"/>
    </source>
</evidence>
<dbReference type="PANTHER" id="PTHR45436:SF5">
    <property type="entry name" value="SENSOR HISTIDINE KINASE TRCS"/>
    <property type="match status" value="1"/>
</dbReference>
<evidence type="ECO:0000256" key="11">
    <source>
        <dbReference type="SAM" id="Phobius"/>
    </source>
</evidence>
<comment type="catalytic activity">
    <reaction evidence="1">
        <text>ATP + protein L-histidine = ADP + protein N-phospho-L-histidine.</text>
        <dbReference type="EC" id="2.7.13.3"/>
    </reaction>
</comment>
<dbReference type="PRINTS" id="PR00344">
    <property type="entry name" value="BCTRLSENSOR"/>
</dbReference>
<gene>
    <name evidence="14" type="ORF">SAMN05421812_12388</name>
</gene>
<dbReference type="AlphaFoldDB" id="A0A239PF89"/>
<protein>
    <recommendedName>
        <fullName evidence="3">histidine kinase</fullName>
        <ecNumber evidence="3">2.7.13.3</ecNumber>
    </recommendedName>
</protein>
<keyword evidence="15" id="KW-1185">Reference proteome</keyword>
<dbReference type="InterPro" id="IPR003594">
    <property type="entry name" value="HATPase_dom"/>
</dbReference>
<dbReference type="Gene3D" id="1.10.287.130">
    <property type="match status" value="1"/>
</dbReference>
<proteinExistence type="predicted"/>
<evidence type="ECO:0000256" key="7">
    <source>
        <dbReference type="ARBA" id="ARBA00022777"/>
    </source>
</evidence>
<evidence type="ECO:0000256" key="4">
    <source>
        <dbReference type="ARBA" id="ARBA00022553"/>
    </source>
</evidence>
<dbReference type="InterPro" id="IPR036890">
    <property type="entry name" value="HATPase_C_sf"/>
</dbReference>
<evidence type="ECO:0000256" key="1">
    <source>
        <dbReference type="ARBA" id="ARBA00000085"/>
    </source>
</evidence>
<dbReference type="InterPro" id="IPR004358">
    <property type="entry name" value="Sig_transdc_His_kin-like_C"/>
</dbReference>
<evidence type="ECO:0000256" key="5">
    <source>
        <dbReference type="ARBA" id="ARBA00022679"/>
    </source>
</evidence>
<evidence type="ECO:0000256" key="2">
    <source>
        <dbReference type="ARBA" id="ARBA00004236"/>
    </source>
</evidence>
<comment type="subcellular location">
    <subcellularLocation>
        <location evidence="2">Cell membrane</location>
    </subcellularLocation>
</comment>
<dbReference type="SUPFAM" id="SSF158472">
    <property type="entry name" value="HAMP domain-like"/>
    <property type="match status" value="1"/>
</dbReference>